<gene>
    <name evidence="1" type="ORF">PLANPX_5646</name>
</gene>
<name>A0A5K7XGL0_9BACT</name>
<organism evidence="1 2">
    <name type="scientific">Lacipirellula parvula</name>
    <dbReference type="NCBI Taxonomy" id="2650471"/>
    <lineage>
        <taxon>Bacteria</taxon>
        <taxon>Pseudomonadati</taxon>
        <taxon>Planctomycetota</taxon>
        <taxon>Planctomycetia</taxon>
        <taxon>Pirellulales</taxon>
        <taxon>Lacipirellulaceae</taxon>
        <taxon>Lacipirellula</taxon>
    </lineage>
</organism>
<dbReference type="AlphaFoldDB" id="A0A5K7XGL0"/>
<reference evidence="2" key="1">
    <citation type="submission" date="2019-10" db="EMBL/GenBank/DDBJ databases">
        <title>Lacipirellula parvula gen. nov., sp. nov., representing a lineage of planctomycetes widespread in freshwater anoxic habitats, and description of the family Lacipirellulaceae.</title>
        <authorList>
            <person name="Dedysh S.N."/>
            <person name="Kulichevskaya I.S."/>
            <person name="Beletsky A.V."/>
            <person name="Rakitin A.L."/>
            <person name="Mardanov A.V."/>
            <person name="Ivanova A.A."/>
            <person name="Saltykova V.X."/>
            <person name="Rijpstra W.I.C."/>
            <person name="Sinninghe Damste J.S."/>
            <person name="Ravin N.V."/>
        </authorList>
    </citation>
    <scope>NUCLEOTIDE SEQUENCE [LARGE SCALE GENOMIC DNA]</scope>
    <source>
        <strain evidence="2">PX69</strain>
    </source>
</reference>
<proteinExistence type="predicted"/>
<dbReference type="EMBL" id="AP021861">
    <property type="protein sequence ID" value="BBO36034.1"/>
    <property type="molecule type" value="Genomic_DNA"/>
</dbReference>
<accession>A0A5K7XGL0</accession>
<sequence length="40" mass="4114">MGFLAILAISIAAAFKAAQLADKLLPRQRTARDSAPDSGG</sequence>
<dbReference type="Proteomes" id="UP000326837">
    <property type="component" value="Chromosome"/>
</dbReference>
<evidence type="ECO:0000313" key="2">
    <source>
        <dbReference type="Proteomes" id="UP000326837"/>
    </source>
</evidence>
<evidence type="ECO:0000313" key="1">
    <source>
        <dbReference type="EMBL" id="BBO36034.1"/>
    </source>
</evidence>
<protein>
    <submittedName>
        <fullName evidence="1">Uncharacterized protein</fullName>
    </submittedName>
</protein>
<keyword evidence="2" id="KW-1185">Reference proteome</keyword>
<dbReference type="KEGG" id="lpav:PLANPX_5646"/>